<dbReference type="PROSITE" id="PS51384">
    <property type="entry name" value="FAD_FR"/>
    <property type="match status" value="1"/>
</dbReference>
<feature type="domain" description="FAD-binding FR-type" evidence="1">
    <location>
        <begin position="355"/>
        <end position="489"/>
    </location>
</feature>
<dbReference type="Gene3D" id="3.40.50.80">
    <property type="entry name" value="Nucleotide-binding domain of ferredoxin-NADP reductase (FNR) module"/>
    <property type="match status" value="1"/>
</dbReference>
<evidence type="ECO:0000313" key="2">
    <source>
        <dbReference type="EMBL" id="SJL15344.1"/>
    </source>
</evidence>
<dbReference type="InterPro" id="IPR017927">
    <property type="entry name" value="FAD-bd_FR_type"/>
</dbReference>
<organism evidence="2 3">
    <name type="scientific">Armillaria ostoyae</name>
    <name type="common">Armillaria root rot fungus</name>
    <dbReference type="NCBI Taxonomy" id="47428"/>
    <lineage>
        <taxon>Eukaryota</taxon>
        <taxon>Fungi</taxon>
        <taxon>Dikarya</taxon>
        <taxon>Basidiomycota</taxon>
        <taxon>Agaricomycotina</taxon>
        <taxon>Agaricomycetes</taxon>
        <taxon>Agaricomycetidae</taxon>
        <taxon>Agaricales</taxon>
        <taxon>Marasmiineae</taxon>
        <taxon>Physalacriaceae</taxon>
        <taxon>Armillaria</taxon>
    </lineage>
</organism>
<gene>
    <name evidence="2" type="ORF">ARMOST_18837</name>
</gene>
<dbReference type="PANTHER" id="PTHR42815:SF2">
    <property type="entry name" value="FAD-BINDING, PUTATIVE (AFU_ORTHOLOGUE AFUA_6G07600)-RELATED"/>
    <property type="match status" value="1"/>
</dbReference>
<dbReference type="GO" id="GO:0016491">
    <property type="term" value="F:oxidoreductase activity"/>
    <property type="evidence" value="ECO:0007669"/>
    <property type="project" value="InterPro"/>
</dbReference>
<dbReference type="STRING" id="47428.A0A284S2Y5"/>
<evidence type="ECO:0000259" key="1">
    <source>
        <dbReference type="PROSITE" id="PS51384"/>
    </source>
</evidence>
<name>A0A284S2Y5_ARMOS</name>
<dbReference type="PANTHER" id="PTHR42815">
    <property type="entry name" value="FAD-BINDING, PUTATIVE (AFU_ORTHOLOGUE AFUA_6G07600)-RELATED"/>
    <property type="match status" value="1"/>
</dbReference>
<dbReference type="AlphaFoldDB" id="A0A284S2Y5"/>
<dbReference type="InterPro" id="IPR012349">
    <property type="entry name" value="Split_barrel_FMN-bd"/>
</dbReference>
<accession>A0A284S2Y5</accession>
<dbReference type="InterPro" id="IPR039261">
    <property type="entry name" value="FNR_nucleotide-bd"/>
</dbReference>
<dbReference type="SUPFAM" id="SSF52343">
    <property type="entry name" value="Ferredoxin reductase-like, C-terminal NADP-linked domain"/>
    <property type="match status" value="1"/>
</dbReference>
<dbReference type="Gene3D" id="2.30.110.10">
    <property type="entry name" value="Electron Transport, Fmn-binding Protein, Chain A"/>
    <property type="match status" value="1"/>
</dbReference>
<reference evidence="3" key="1">
    <citation type="journal article" date="2017" name="Nat. Ecol. Evol.">
        <title>Genome expansion and lineage-specific genetic innovations in the forest pathogenic fungi Armillaria.</title>
        <authorList>
            <person name="Sipos G."/>
            <person name="Prasanna A.N."/>
            <person name="Walter M.C."/>
            <person name="O'Connor E."/>
            <person name="Balint B."/>
            <person name="Krizsan K."/>
            <person name="Kiss B."/>
            <person name="Hess J."/>
            <person name="Varga T."/>
            <person name="Slot J."/>
            <person name="Riley R."/>
            <person name="Boka B."/>
            <person name="Rigling D."/>
            <person name="Barry K."/>
            <person name="Lee J."/>
            <person name="Mihaltcheva S."/>
            <person name="LaButti K."/>
            <person name="Lipzen A."/>
            <person name="Waldron R."/>
            <person name="Moloney N.M."/>
            <person name="Sperisen C."/>
            <person name="Kredics L."/>
            <person name="Vagvoelgyi C."/>
            <person name="Patrignani A."/>
            <person name="Fitzpatrick D."/>
            <person name="Nagy I."/>
            <person name="Doyle S."/>
            <person name="Anderson J.B."/>
            <person name="Grigoriev I.V."/>
            <person name="Gueldener U."/>
            <person name="Muensterkoetter M."/>
            <person name="Nagy L.G."/>
        </authorList>
    </citation>
    <scope>NUCLEOTIDE SEQUENCE [LARGE SCALE GENOMIC DNA]</scope>
    <source>
        <strain evidence="3">C18/9</strain>
    </source>
</reference>
<dbReference type="OMA" id="MDWIGPP"/>
<evidence type="ECO:0000313" key="3">
    <source>
        <dbReference type="Proteomes" id="UP000219338"/>
    </source>
</evidence>
<dbReference type="EMBL" id="FUEG01000028">
    <property type="protein sequence ID" value="SJL15344.1"/>
    <property type="molecule type" value="Genomic_DNA"/>
</dbReference>
<sequence>MKTEGMALYGWHPGERAIRQKVGIDKDSSLNWLYTSVEGDLPPDHGVFYATRLPFLPITTLDSSGRPWGSILAGPDGEPGFISSPKYTTLSFHVKVWDGDPFVSNVRESGDKEMLMAGIGVEFSTRRRNKFAGKITKRKGHSDGYQFDVHVNEAIGNCPKYIPLRELVPYQGSPMTVFHKRHLPDDDELPDSVISFIQSCDTTFFGTTYAATEDDASRFPSHVGMNIRGGRSGFVRVRPSDKRTLVLPDFSGNRIMTSLGNVEATPFASLTLVSFTTGDILYVTGRAQNHIGRDAQKIMFLQDRLTTIHVTGYIFVRDALPVRQRPGTSVQRSPYSPPVRYLVEESTPVLRFDDDSPATATLKSIVLHSSSIATFTWESSVELEIIPGQAIILDFSGFIGHPGYQHMAPRNPTSVNDDRIRTWTVSSSHLAPTNTFSLTMREKAGGAATGALFSLARKIAEVRPALLGDMSPLSLTIPIVGVTGDFTFPRASKRLALFAGGIGVTPFLSMLGGVVGAGWDIVLVLSTREPDVLLPLIGEREGVAVHVFSDEAVPDSSNVTAHQGRLTSAYLVDRREDWVGRDVFVCGPESYRDSVIEGLVAGGVEKGTVRTEGFEY</sequence>
<dbReference type="Proteomes" id="UP000219338">
    <property type="component" value="Unassembled WGS sequence"/>
</dbReference>
<dbReference type="OrthoDB" id="436496at2759"/>
<protein>
    <submittedName>
        <fullName evidence="2">Related to flavin-nucleotide-binding protein structurally related to pyridoxine 5^-phosphate oxidase</fullName>
    </submittedName>
</protein>
<keyword evidence="3" id="KW-1185">Reference proteome</keyword>
<proteinExistence type="predicted"/>